<protein>
    <submittedName>
        <fullName evidence="1">Uncharacterized protein</fullName>
    </submittedName>
</protein>
<organism evidence="1 2">
    <name type="scientific">Pseudomonas marincola</name>
    <dbReference type="NCBI Taxonomy" id="437900"/>
    <lineage>
        <taxon>Bacteria</taxon>
        <taxon>Pseudomonadati</taxon>
        <taxon>Pseudomonadota</taxon>
        <taxon>Gammaproteobacteria</taxon>
        <taxon>Pseudomonadales</taxon>
        <taxon>Pseudomonadaceae</taxon>
        <taxon>Pseudomonas</taxon>
    </lineage>
</organism>
<dbReference type="EMBL" id="LR215729">
    <property type="protein sequence ID" value="CAE6927322.1"/>
    <property type="molecule type" value="Genomic_DNA"/>
</dbReference>
<accession>A0A8S2BKC6</accession>
<dbReference type="AlphaFoldDB" id="A0A8S2BKC6"/>
<gene>
    <name evidence="1" type="ORF">PMYSY11_2835</name>
</gene>
<evidence type="ECO:0000313" key="1">
    <source>
        <dbReference type="EMBL" id="CAE6927322.1"/>
    </source>
</evidence>
<dbReference type="Proteomes" id="UP000325451">
    <property type="component" value="Chromosome"/>
</dbReference>
<evidence type="ECO:0000313" key="2">
    <source>
        <dbReference type="Proteomes" id="UP000325451"/>
    </source>
</evidence>
<name>A0A8S2BKC6_9PSED</name>
<proteinExistence type="predicted"/>
<dbReference type="KEGG" id="pmao:PMYSY11_2835"/>
<keyword evidence="2" id="KW-1185">Reference proteome</keyword>
<sequence>MPSDQTHLNSATYIYVAARTNKTLIADNCSNLCANCHSPTLEPAVPAGNDLPVIR</sequence>
<reference evidence="1" key="1">
    <citation type="submission" date="2021-02" db="EMBL/GenBank/DDBJ databases">
        <authorList>
            <consortium name="Genoscope - CEA"/>
            <person name="William W."/>
        </authorList>
    </citation>
    <scope>NUCLEOTIDE SEQUENCE</scope>
    <source>
        <strain evidence="1">YSy11</strain>
    </source>
</reference>